<dbReference type="PANTHER" id="PTHR13304">
    <property type="entry name" value="GLYCOSYLPHOSPHATIDYLINOSITOL ANCHOR ATTACHMENT 1 PROTEIN"/>
    <property type="match status" value="1"/>
</dbReference>
<accession>A0A433DLQ1</accession>
<keyword evidence="2" id="KW-0812">Transmembrane</keyword>
<keyword evidence="2" id="KW-1133">Transmembrane helix</keyword>
<organism evidence="3 4">
    <name type="scientific">Jimgerdemannia flammicorona</name>
    <dbReference type="NCBI Taxonomy" id="994334"/>
    <lineage>
        <taxon>Eukaryota</taxon>
        <taxon>Fungi</taxon>
        <taxon>Fungi incertae sedis</taxon>
        <taxon>Mucoromycota</taxon>
        <taxon>Mucoromycotina</taxon>
        <taxon>Endogonomycetes</taxon>
        <taxon>Endogonales</taxon>
        <taxon>Endogonaceae</taxon>
        <taxon>Jimgerdemannia</taxon>
    </lineage>
</organism>
<dbReference type="GO" id="GO:0016255">
    <property type="term" value="P:attachment of GPI anchor to protein"/>
    <property type="evidence" value="ECO:0007669"/>
    <property type="project" value="TreeGrafter"/>
</dbReference>
<name>A0A433DLQ1_9FUNG</name>
<reference evidence="3 4" key="1">
    <citation type="journal article" date="2018" name="New Phytol.">
        <title>Phylogenomics of Endogonaceae and evolution of mycorrhizas within Mucoromycota.</title>
        <authorList>
            <person name="Chang Y."/>
            <person name="Desiro A."/>
            <person name="Na H."/>
            <person name="Sandor L."/>
            <person name="Lipzen A."/>
            <person name="Clum A."/>
            <person name="Barry K."/>
            <person name="Grigoriev I.V."/>
            <person name="Martin F.M."/>
            <person name="Stajich J.E."/>
            <person name="Smith M.E."/>
            <person name="Bonito G."/>
            <person name="Spatafora J.W."/>
        </authorList>
    </citation>
    <scope>NUCLEOTIDE SEQUENCE [LARGE SCALE GENOMIC DNA]</scope>
    <source>
        <strain evidence="3 4">GMNB39</strain>
    </source>
</reference>
<evidence type="ECO:0000256" key="1">
    <source>
        <dbReference type="SAM" id="MobiDB-lite"/>
    </source>
</evidence>
<feature type="transmembrane region" description="Helical" evidence="2">
    <location>
        <begin position="29"/>
        <end position="48"/>
    </location>
</feature>
<sequence>MPINLKPKRQPLAKRLERRARIVSLLKTWIPRLSVALYFVGLGWLLLLPHDQYNKETYVSENALLPAQINVYYGFSDINVAKEYQSKIEERLNQSSLEKARFIETELRAAGFRATIQKFSSPIPHPDDVQQGVNAFGIYHAPRSDGTESLVLSAPWVSRDGRDNINGISLLLSVARMFKRHTYWSKDIIILVTDDGLAGTQAWLDVYHGEQGSHMYPVMPRAGAIQAAVNLDFPGTSEYDSLGIFFEGVNGQLPNLDLVNTVVRVARVTSQIPVTLHDVPEAALRGVAESLGSYFASLSNMLYTMRYQALGHPTGDHGLYLRYKIDAITLYGVPATSGATFGFHRIGALIESTFRSLNNLLEHFHQSFFFYFLSDQERYVSIGMYMPPVILFACSLVFDSLVLWGSSTIPVATGSSNPEQDKDARPQVPFPYSTSRRELAPAFAVLVLAHAAGVLVFFVMRPAFTVWGETWVGDGMIHAGHPPQTHHCRPHLRFRPHRFHHPDPPGRHDPRRVQQRLACPQITQPGLRRYEHRCRQSHKLQPLHCHRPHCHPPLPRPPAHRLPVRHGRPGRLARRAQPPRPAAPRRRRVRHEYRTGR</sequence>
<comment type="caution">
    <text evidence="3">The sequence shown here is derived from an EMBL/GenBank/DDBJ whole genome shotgun (WGS) entry which is preliminary data.</text>
</comment>
<dbReference type="Proteomes" id="UP000268093">
    <property type="component" value="Unassembled WGS sequence"/>
</dbReference>
<feature type="compositionally biased region" description="Basic residues" evidence="1">
    <location>
        <begin position="558"/>
        <end position="574"/>
    </location>
</feature>
<dbReference type="GO" id="GO:0042765">
    <property type="term" value="C:GPI-anchor transamidase complex"/>
    <property type="evidence" value="ECO:0007669"/>
    <property type="project" value="InterPro"/>
</dbReference>
<dbReference type="SUPFAM" id="SSF53187">
    <property type="entry name" value="Zn-dependent exopeptidases"/>
    <property type="match status" value="1"/>
</dbReference>
<keyword evidence="4" id="KW-1185">Reference proteome</keyword>
<dbReference type="AlphaFoldDB" id="A0A433DLQ1"/>
<evidence type="ECO:0000256" key="2">
    <source>
        <dbReference type="SAM" id="Phobius"/>
    </source>
</evidence>
<protein>
    <submittedName>
        <fullName evidence="3">Gaa1-like protein</fullName>
    </submittedName>
</protein>
<dbReference type="EMBL" id="RBNI01000440">
    <property type="protein sequence ID" value="RUP51808.1"/>
    <property type="molecule type" value="Genomic_DNA"/>
</dbReference>
<dbReference type="InterPro" id="IPR007246">
    <property type="entry name" value="Gaa1"/>
</dbReference>
<dbReference type="Pfam" id="PF04114">
    <property type="entry name" value="Gaa1"/>
    <property type="match status" value="1"/>
</dbReference>
<feature type="region of interest" description="Disordered" evidence="1">
    <location>
        <begin position="545"/>
        <end position="597"/>
    </location>
</feature>
<evidence type="ECO:0000313" key="4">
    <source>
        <dbReference type="Proteomes" id="UP000268093"/>
    </source>
</evidence>
<feature type="transmembrane region" description="Helical" evidence="2">
    <location>
        <begin position="439"/>
        <end position="460"/>
    </location>
</feature>
<dbReference type="Gene3D" id="3.40.630.10">
    <property type="entry name" value="Zn peptidases"/>
    <property type="match status" value="1"/>
</dbReference>
<gene>
    <name evidence="3" type="ORF">BC936DRAFT_145618</name>
</gene>
<dbReference type="OrthoDB" id="445301at2759"/>
<evidence type="ECO:0000313" key="3">
    <source>
        <dbReference type="EMBL" id="RUP51808.1"/>
    </source>
</evidence>
<keyword evidence="2" id="KW-0472">Membrane</keyword>
<dbReference type="PANTHER" id="PTHR13304:SF0">
    <property type="entry name" value="GLYCOSYLPHOSPHATIDYLINOSITOL ANCHOR ATTACHMENT 1 PROTEIN"/>
    <property type="match status" value="1"/>
</dbReference>
<proteinExistence type="predicted"/>